<evidence type="ECO:0000313" key="1">
    <source>
        <dbReference type="EMBL" id="KAK8215429.1"/>
    </source>
</evidence>
<protein>
    <submittedName>
        <fullName evidence="1">Uncharacterized protein</fullName>
    </submittedName>
</protein>
<dbReference type="EMBL" id="JAMKPW020000008">
    <property type="protein sequence ID" value="KAK8215429.1"/>
    <property type="molecule type" value="Genomic_DNA"/>
</dbReference>
<keyword evidence="2" id="KW-1185">Reference proteome</keyword>
<gene>
    <name evidence="1" type="ORF">M8818_002050</name>
</gene>
<dbReference type="Proteomes" id="UP001320706">
    <property type="component" value="Unassembled WGS sequence"/>
</dbReference>
<comment type="caution">
    <text evidence="1">The sequence shown here is derived from an EMBL/GenBank/DDBJ whole genome shotgun (WGS) entry which is preliminary data.</text>
</comment>
<proteinExistence type="predicted"/>
<sequence length="1358" mass="146145">MNSHQPAGRRQAATNLANSPRHDGFSWTIPESPISSLPPVLPPIPHVALTDEIEDAQHVDGSTSSLLPQSGATSYIDGDSISKTSTQEEVNNGTGNMAPRNQLPFEQQQPPMQPATKSISQPDLRERQINPPLATRTNRLQKSQGNNLPRSMSSNNVMTSPKLDRGALSSVAYDSVTSPGEPRSGGRPLQATGRTAAGVPQHRTSTGPQELHSQKASKSRMNLLNPVSLLMRRRSSQQVETGREDVAAPKKLTVPPMDLPEDYDPRIRGNVVHDFSAPRPRRNFSYNDAVSNSTGYTPDLSIRSPDMLSPHMTSESPRPASQDYKSPRTSAQHLPIFVEHIDEEEPADNRSSAVNAEALANKGFLSRVSWQSAKSDHSQESPVLPPFARRSQQFEVQQTPVSDEKEKRTSDPSSISAKSEVSALSRSEQQTPRELQSPVSPEIASRASRPLSDEDVSTLASSASGEEHVRESQLLSIDEAASSPASSPPGLPRHFKSNASRFSFQIGGPDSAESEKLLEARHQLRSADNGEESKEHPIEDDIDEDEEEFFDEDAMYDHDEIEDLNEDDDLDNMNNFTQPQQQDSEEDPSQGLVHDLTAFRITQGEAMPPIFVGSPLQSHPVQQPHSREPSGSHSEMETPKQVDTTPKATTETSPPSTSSNAPPVESTEPKSLEKHGLGLQDSFLEESEVQTSTIATASPYDDDIYFDDGNFGDDMEEVTSGGSPIDENAFDDPNFLKRTTSHAQDDYAPMSPYDEPHEGAPWGAHNQTFLDMDDTPEDQPYDFQQENFPRARANTVVQGRGAGPGVNAPLHDRKSSVDEYGYVHNNLQAYHSALASAAHQAAASGRFIRHNSTATSVSQYSDDIQEPPPTERPGTNTSMHSTDRPGTNASFTSNPTRLGSAHGQPSRDSYSGFNFGFDSPANPSPMSTTFPQADAHLYPAYSTNADNGFPSDYDLPSDNGFPSDYDLDDDAIVAAANASALEADESGFYGTEFGFYARARDPSAAESVNGGYFGAEGIDMLQRQRSVKEPNLTPITERSEFSTRNSFIGSMGMGGIGMGGLSSPFSARGAMSPMAWGSFGGREEEASLEQLRRLRGQAFGGTSSNGSLRSVGMDPLSSPLVTGFMSPVMGPMQAQAPVPGMGGSYFAAPRAPLGGVPMMFQYSTDSSGSGGSASHSHGQPNHNPNPNHNSNPHTSATTTTHPASRPTSTDLFGPQLHPPLAPAPAPAPAPVSQPAYSHSPTPASPSSSHHSLPVYDTDATPRKPPPSSANITSPGPVSPPPTARKGKTGQGLEQGPGQGHGKGQGKGHSRNHSGADSVTYVQEREEDGRPRWVLERRRVSEAGLLELVGREVVEGGRI</sequence>
<name>A0ACC3SJD9_9PEZI</name>
<reference evidence="1" key="1">
    <citation type="submission" date="2024-02" db="EMBL/GenBank/DDBJ databases">
        <title>Metagenome Assembled Genome of Zalaria obscura JY119.</title>
        <authorList>
            <person name="Vighnesh L."/>
            <person name="Jagadeeshwari U."/>
            <person name="Venkata Ramana C."/>
            <person name="Sasikala C."/>
        </authorList>
    </citation>
    <scope>NUCLEOTIDE SEQUENCE</scope>
    <source>
        <strain evidence="1">JY119</strain>
    </source>
</reference>
<organism evidence="1 2">
    <name type="scientific">Zalaria obscura</name>
    <dbReference type="NCBI Taxonomy" id="2024903"/>
    <lineage>
        <taxon>Eukaryota</taxon>
        <taxon>Fungi</taxon>
        <taxon>Dikarya</taxon>
        <taxon>Ascomycota</taxon>
        <taxon>Pezizomycotina</taxon>
        <taxon>Dothideomycetes</taxon>
        <taxon>Dothideomycetidae</taxon>
        <taxon>Dothideales</taxon>
        <taxon>Zalariaceae</taxon>
        <taxon>Zalaria</taxon>
    </lineage>
</organism>
<evidence type="ECO:0000313" key="2">
    <source>
        <dbReference type="Proteomes" id="UP001320706"/>
    </source>
</evidence>
<accession>A0ACC3SJD9</accession>